<evidence type="ECO:0000313" key="2">
    <source>
        <dbReference type="Proteomes" id="UP001158576"/>
    </source>
</evidence>
<gene>
    <name evidence="1" type="ORF">OKIOD_LOCUS2238</name>
</gene>
<name>A0ABN7RRV3_OIKDI</name>
<sequence length="319" mass="36168">MKKNELWVVGSVDREIASTIKILIATRLKKESRFIEAFIHVLEENDQKPVIQPIGDIFVEEDYPVGMLLYRVEVTDLDETPFFEFSITKGKKFVSIERFSGFMHLRRYPFDAVDICVSVFDGKYTDNQCFFIQPANGKTVLYSSENAFQLDSTNFDSSNLTITDGFGEVALDYNVFLNKEKDALELSFPSSQADFTSIFIASSSISNSRTFLIAHQSASQTKIIPPADLGTLTLSKSWIPPGEILYSMDIRFERSYRFDENVSVEISPVEYFDAKFSPDNGRVIVYSRGFAAEEVKRIDEIQISIGDKSVAGTHERFSD</sequence>
<dbReference type="Proteomes" id="UP001158576">
    <property type="component" value="Chromosome PAR"/>
</dbReference>
<proteinExistence type="predicted"/>
<organism evidence="1 2">
    <name type="scientific">Oikopleura dioica</name>
    <name type="common">Tunicate</name>
    <dbReference type="NCBI Taxonomy" id="34765"/>
    <lineage>
        <taxon>Eukaryota</taxon>
        <taxon>Metazoa</taxon>
        <taxon>Chordata</taxon>
        <taxon>Tunicata</taxon>
        <taxon>Appendicularia</taxon>
        <taxon>Copelata</taxon>
        <taxon>Oikopleuridae</taxon>
        <taxon>Oikopleura</taxon>
    </lineage>
</organism>
<accession>A0ABN7RRV3</accession>
<dbReference type="InterPro" id="IPR015919">
    <property type="entry name" value="Cadherin-like_sf"/>
</dbReference>
<protein>
    <submittedName>
        <fullName evidence="1">Oidioi.mRNA.OKI2018_I69.PAR.g10680.t1.cds</fullName>
    </submittedName>
</protein>
<dbReference type="SUPFAM" id="SSF49313">
    <property type="entry name" value="Cadherin-like"/>
    <property type="match status" value="1"/>
</dbReference>
<reference evidence="1 2" key="1">
    <citation type="submission" date="2021-04" db="EMBL/GenBank/DDBJ databases">
        <authorList>
            <person name="Bliznina A."/>
        </authorList>
    </citation>
    <scope>NUCLEOTIDE SEQUENCE [LARGE SCALE GENOMIC DNA]</scope>
</reference>
<keyword evidence="2" id="KW-1185">Reference proteome</keyword>
<dbReference type="EMBL" id="OU015568">
    <property type="protein sequence ID" value="CAG5084576.1"/>
    <property type="molecule type" value="Genomic_DNA"/>
</dbReference>
<dbReference type="Gene3D" id="2.60.40.60">
    <property type="entry name" value="Cadherins"/>
    <property type="match status" value="1"/>
</dbReference>
<evidence type="ECO:0000313" key="1">
    <source>
        <dbReference type="EMBL" id="CAG5084576.1"/>
    </source>
</evidence>